<dbReference type="STRING" id="310780.SAMN05216267_100978"/>
<dbReference type="InterPro" id="IPR039422">
    <property type="entry name" value="MarR/SlyA-like"/>
</dbReference>
<dbReference type="EMBL" id="FODD01000009">
    <property type="protein sequence ID" value="SEN73996.1"/>
    <property type="molecule type" value="Genomic_DNA"/>
</dbReference>
<dbReference type="PANTHER" id="PTHR33164:SF106">
    <property type="entry name" value="TRANSCRIPTIONAL REGULATORY PROTEIN"/>
    <property type="match status" value="1"/>
</dbReference>
<gene>
    <name evidence="2" type="ORF">SAMN05216267_100978</name>
</gene>
<dbReference type="Gene3D" id="1.10.10.10">
    <property type="entry name" value="Winged helix-like DNA-binding domain superfamily/Winged helix DNA-binding domain"/>
    <property type="match status" value="1"/>
</dbReference>
<sequence length="183" mass="18980">MTEHAGDRRTGTGTGTGTGTRDILLALRRYAIGSTRLAHVFASAQGLQVSDFQALLAIIGAADGGAPLTPRTLRQRLGLSAGGTSYVIDRLEAAGHVRRVRDDPGDQRVVSLRHTDRARAVAGAFFAPLSTQTRDALESCSAAELRTALRVITAVTESLEAHLAELDPPGAAGAGPDAAPPAH</sequence>
<dbReference type="PANTHER" id="PTHR33164">
    <property type="entry name" value="TRANSCRIPTIONAL REGULATOR, MARR FAMILY"/>
    <property type="match status" value="1"/>
</dbReference>
<dbReference type="GO" id="GO:0006950">
    <property type="term" value="P:response to stress"/>
    <property type="evidence" value="ECO:0007669"/>
    <property type="project" value="TreeGrafter"/>
</dbReference>
<dbReference type="GO" id="GO:0003700">
    <property type="term" value="F:DNA-binding transcription factor activity"/>
    <property type="evidence" value="ECO:0007669"/>
    <property type="project" value="InterPro"/>
</dbReference>
<reference evidence="2 3" key="1">
    <citation type="submission" date="2016-10" db="EMBL/GenBank/DDBJ databases">
        <authorList>
            <person name="de Groot N.N."/>
        </authorList>
    </citation>
    <scope>NUCLEOTIDE SEQUENCE [LARGE SCALE GENOMIC DNA]</scope>
    <source>
        <strain evidence="2 3">CGMCC 4.2026</strain>
    </source>
</reference>
<dbReference type="SMART" id="SM00347">
    <property type="entry name" value="HTH_MARR"/>
    <property type="match status" value="1"/>
</dbReference>
<dbReference type="AlphaFoldDB" id="A0A1H8J125"/>
<dbReference type="PROSITE" id="PS50995">
    <property type="entry name" value="HTH_MARR_2"/>
    <property type="match status" value="1"/>
</dbReference>
<name>A0A1H8J125_9ACTN</name>
<evidence type="ECO:0000313" key="2">
    <source>
        <dbReference type="EMBL" id="SEN73996.1"/>
    </source>
</evidence>
<dbReference type="SUPFAM" id="SSF46785">
    <property type="entry name" value="Winged helix' DNA-binding domain"/>
    <property type="match status" value="1"/>
</dbReference>
<dbReference type="Pfam" id="PF12802">
    <property type="entry name" value="MarR_2"/>
    <property type="match status" value="1"/>
</dbReference>
<dbReference type="InterPro" id="IPR036388">
    <property type="entry name" value="WH-like_DNA-bd_sf"/>
</dbReference>
<organism evidence="2 3">
    <name type="scientific">Actinacidiphila rubida</name>
    <dbReference type="NCBI Taxonomy" id="310780"/>
    <lineage>
        <taxon>Bacteria</taxon>
        <taxon>Bacillati</taxon>
        <taxon>Actinomycetota</taxon>
        <taxon>Actinomycetes</taxon>
        <taxon>Kitasatosporales</taxon>
        <taxon>Streptomycetaceae</taxon>
        <taxon>Actinacidiphila</taxon>
    </lineage>
</organism>
<proteinExistence type="predicted"/>
<evidence type="ECO:0000259" key="1">
    <source>
        <dbReference type="PROSITE" id="PS50995"/>
    </source>
</evidence>
<dbReference type="GO" id="GO:0003677">
    <property type="term" value="F:DNA binding"/>
    <property type="evidence" value="ECO:0007669"/>
    <property type="project" value="UniProtKB-KW"/>
</dbReference>
<feature type="domain" description="HTH marR-type" evidence="1">
    <location>
        <begin position="16"/>
        <end position="157"/>
    </location>
</feature>
<dbReference type="Proteomes" id="UP000181951">
    <property type="component" value="Unassembled WGS sequence"/>
</dbReference>
<dbReference type="RefSeq" id="WP_075016727.1">
    <property type="nucleotide sequence ID" value="NZ_FODD01000009.1"/>
</dbReference>
<accession>A0A1H8J125</accession>
<keyword evidence="2" id="KW-0238">DNA-binding</keyword>
<dbReference type="OrthoDB" id="3694026at2"/>
<protein>
    <submittedName>
        <fullName evidence="2">DNA-binding transcriptional regulator, MarR family</fullName>
    </submittedName>
</protein>
<dbReference type="InterPro" id="IPR000835">
    <property type="entry name" value="HTH_MarR-typ"/>
</dbReference>
<evidence type="ECO:0000313" key="3">
    <source>
        <dbReference type="Proteomes" id="UP000181951"/>
    </source>
</evidence>
<keyword evidence="3" id="KW-1185">Reference proteome</keyword>
<dbReference type="InterPro" id="IPR036390">
    <property type="entry name" value="WH_DNA-bd_sf"/>
</dbReference>